<dbReference type="GO" id="GO:0005634">
    <property type="term" value="C:nucleus"/>
    <property type="evidence" value="ECO:0007669"/>
    <property type="project" value="UniProtKB-SubCell"/>
</dbReference>
<evidence type="ECO:0000256" key="3">
    <source>
        <dbReference type="ARBA" id="ARBA00004496"/>
    </source>
</evidence>
<dbReference type="SMART" id="SM01312">
    <property type="entry name" value="RTC4"/>
    <property type="match status" value="1"/>
</dbReference>
<accession>A0AAI8YZB2</accession>
<evidence type="ECO:0000256" key="1">
    <source>
        <dbReference type="ARBA" id="ARBA00002738"/>
    </source>
</evidence>
<feature type="domain" description="Restriction of telomere capping protein 4 C-terminal" evidence="9">
    <location>
        <begin position="368"/>
        <end position="497"/>
    </location>
</feature>
<comment type="similarity">
    <text evidence="4">Belongs to the RTC4 family.</text>
</comment>
<keyword evidence="6" id="KW-0963">Cytoplasm</keyword>
<evidence type="ECO:0000256" key="4">
    <source>
        <dbReference type="ARBA" id="ARBA00009461"/>
    </source>
</evidence>
<comment type="function">
    <text evidence="1">May be involved in a process influencing telomere capping.</text>
</comment>
<gene>
    <name evidence="10" type="ORF">LECACI_7A004873</name>
</gene>
<evidence type="ECO:0000313" key="11">
    <source>
        <dbReference type="Proteomes" id="UP001296104"/>
    </source>
</evidence>
<dbReference type="EMBL" id="CAVMBE010000028">
    <property type="protein sequence ID" value="CAK4023506.1"/>
    <property type="molecule type" value="Genomic_DNA"/>
</dbReference>
<dbReference type="PANTHER" id="PTHR41391">
    <property type="entry name" value="RESTRICTION OF TELOMERE CAPPING PROTEIN 4"/>
    <property type="match status" value="1"/>
</dbReference>
<evidence type="ECO:0000256" key="7">
    <source>
        <dbReference type="ARBA" id="ARBA00023242"/>
    </source>
</evidence>
<organism evidence="10 11">
    <name type="scientific">Lecanosticta acicola</name>
    <dbReference type="NCBI Taxonomy" id="111012"/>
    <lineage>
        <taxon>Eukaryota</taxon>
        <taxon>Fungi</taxon>
        <taxon>Dikarya</taxon>
        <taxon>Ascomycota</taxon>
        <taxon>Pezizomycotina</taxon>
        <taxon>Dothideomycetes</taxon>
        <taxon>Dothideomycetidae</taxon>
        <taxon>Mycosphaerellales</taxon>
        <taxon>Mycosphaerellaceae</taxon>
        <taxon>Lecanosticta</taxon>
    </lineage>
</organism>
<dbReference type="GO" id="GO:0005737">
    <property type="term" value="C:cytoplasm"/>
    <property type="evidence" value="ECO:0007669"/>
    <property type="project" value="UniProtKB-SubCell"/>
</dbReference>
<evidence type="ECO:0000259" key="9">
    <source>
        <dbReference type="SMART" id="SM01312"/>
    </source>
</evidence>
<feature type="region of interest" description="Disordered" evidence="8">
    <location>
        <begin position="488"/>
        <end position="524"/>
    </location>
</feature>
<proteinExistence type="inferred from homology"/>
<name>A0AAI8YZB2_9PEZI</name>
<dbReference type="InterPro" id="IPR039024">
    <property type="entry name" value="RTC4"/>
</dbReference>
<keyword evidence="7" id="KW-0539">Nucleus</keyword>
<dbReference type="Pfam" id="PF14474">
    <property type="entry name" value="RTC4"/>
    <property type="match status" value="1"/>
</dbReference>
<sequence length="524" mass="58207">MLIDRSTGRRAAIPGKRRTLGLGKEGVSRLLSVVGGKPHATAEDHAEAEEYLDFTTVEEMRTRRQLQEEGKEAAAAAAAAAVQVLTPPASSNPAATRMDKENFEASPEISDDDDDDVFGEEKKKKATFRKPPAVGLEDGGKVGAKFQPPGGIAKWESDEAGDSREPEWVPDPSTKQKSRSAKRSLVGEVESMPVPKKQKFDNIFAPTLKTTKRKPMGYGAKFAQTAQRAASCAKKKTFKAPATVQSPQKAKFKMFTAASICSVASGDDNEMLEIRMDQVDDPAEPPEAEPCSSSVTCPFCDEEIERHVREDFEDRFGKHHSYKWQRRFCGYHKQREAESRWQERKYPDIDWAGLSKRMRKHDDFLISILNDTVDSHYRRELQSKLKPGSKSAKQSYQAEMKPGASVGYYGPRGEKLLTDHILSSLSDEIREHASKDKLVSSSGVQGGVSGFVQAVLLPHLAEQLIKEDMNFVGADSLRRARGVIEESAELGETMWPEAEDKIIEIEEEEEDDDDDDDDSADDGY</sequence>
<feature type="compositionally biased region" description="Basic and acidic residues" evidence="8">
    <location>
        <begin position="155"/>
        <end position="167"/>
    </location>
</feature>
<protein>
    <recommendedName>
        <fullName evidence="5">Restriction of telomere capping protein 4</fullName>
    </recommendedName>
</protein>
<evidence type="ECO:0000256" key="2">
    <source>
        <dbReference type="ARBA" id="ARBA00004123"/>
    </source>
</evidence>
<comment type="subcellular location">
    <subcellularLocation>
        <location evidence="3">Cytoplasm</location>
    </subcellularLocation>
    <subcellularLocation>
        <location evidence="2">Nucleus</location>
    </subcellularLocation>
</comment>
<dbReference type="AlphaFoldDB" id="A0AAI8YZB2"/>
<comment type="caution">
    <text evidence="10">The sequence shown here is derived from an EMBL/GenBank/DDBJ whole genome shotgun (WGS) entry which is preliminary data.</text>
</comment>
<evidence type="ECO:0000256" key="8">
    <source>
        <dbReference type="SAM" id="MobiDB-lite"/>
    </source>
</evidence>
<dbReference type="Proteomes" id="UP001296104">
    <property type="component" value="Unassembled WGS sequence"/>
</dbReference>
<reference evidence="10" key="1">
    <citation type="submission" date="2023-11" db="EMBL/GenBank/DDBJ databases">
        <authorList>
            <person name="Alioto T."/>
            <person name="Alioto T."/>
            <person name="Gomez Garrido J."/>
        </authorList>
    </citation>
    <scope>NUCLEOTIDE SEQUENCE</scope>
</reference>
<keyword evidence="11" id="KW-1185">Reference proteome</keyword>
<dbReference type="InterPro" id="IPR028094">
    <property type="entry name" value="RTC4_C"/>
</dbReference>
<evidence type="ECO:0000256" key="5">
    <source>
        <dbReference type="ARBA" id="ARBA00015162"/>
    </source>
</evidence>
<evidence type="ECO:0000313" key="10">
    <source>
        <dbReference type="EMBL" id="CAK4023506.1"/>
    </source>
</evidence>
<evidence type="ECO:0000256" key="6">
    <source>
        <dbReference type="ARBA" id="ARBA00022490"/>
    </source>
</evidence>
<feature type="compositionally biased region" description="Acidic residues" evidence="8">
    <location>
        <begin position="109"/>
        <end position="118"/>
    </location>
</feature>
<feature type="compositionally biased region" description="Acidic residues" evidence="8">
    <location>
        <begin position="505"/>
        <end position="524"/>
    </location>
</feature>
<feature type="region of interest" description="Disordered" evidence="8">
    <location>
        <begin position="84"/>
        <end position="193"/>
    </location>
</feature>
<dbReference type="PANTHER" id="PTHR41391:SF1">
    <property type="entry name" value="RESTRICTION OF TELOMERE CAPPING PROTEIN 4"/>
    <property type="match status" value="1"/>
</dbReference>